<reference evidence="1 2" key="1">
    <citation type="submission" date="2021-06" db="EMBL/GenBank/DDBJ databases">
        <title>Caerostris extrusa draft genome.</title>
        <authorList>
            <person name="Kono N."/>
            <person name="Arakawa K."/>
        </authorList>
    </citation>
    <scope>NUCLEOTIDE SEQUENCE [LARGE SCALE GENOMIC DNA]</scope>
</reference>
<organism evidence="1 2">
    <name type="scientific">Caerostris extrusa</name>
    <name type="common">Bark spider</name>
    <name type="synonym">Caerostris bankana</name>
    <dbReference type="NCBI Taxonomy" id="172846"/>
    <lineage>
        <taxon>Eukaryota</taxon>
        <taxon>Metazoa</taxon>
        <taxon>Ecdysozoa</taxon>
        <taxon>Arthropoda</taxon>
        <taxon>Chelicerata</taxon>
        <taxon>Arachnida</taxon>
        <taxon>Araneae</taxon>
        <taxon>Araneomorphae</taxon>
        <taxon>Entelegynae</taxon>
        <taxon>Araneoidea</taxon>
        <taxon>Araneidae</taxon>
        <taxon>Caerostris</taxon>
    </lineage>
</organism>
<proteinExistence type="predicted"/>
<name>A0AAV4QY37_CAEEX</name>
<keyword evidence="2" id="KW-1185">Reference proteome</keyword>
<comment type="caution">
    <text evidence="1">The sequence shown here is derived from an EMBL/GenBank/DDBJ whole genome shotgun (WGS) entry which is preliminary data.</text>
</comment>
<dbReference type="AlphaFoldDB" id="A0AAV4QY37"/>
<accession>A0AAV4QY37</accession>
<dbReference type="Proteomes" id="UP001054945">
    <property type="component" value="Unassembled WGS sequence"/>
</dbReference>
<protein>
    <submittedName>
        <fullName evidence="1">Uncharacterized protein</fullName>
    </submittedName>
</protein>
<sequence>MPLEAETERGRQRLERSELTALLIRRSLNSNISTDVKENWSGGDRRKGSEKKKIPPFEIDFHPSSYDGIPFTAVRSKLRISVELSLHPPILLFLSE</sequence>
<evidence type="ECO:0000313" key="2">
    <source>
        <dbReference type="Proteomes" id="UP001054945"/>
    </source>
</evidence>
<dbReference type="EMBL" id="BPLR01007001">
    <property type="protein sequence ID" value="GIY13771.1"/>
    <property type="molecule type" value="Genomic_DNA"/>
</dbReference>
<gene>
    <name evidence="1" type="ORF">CEXT_42681</name>
</gene>
<evidence type="ECO:0000313" key="1">
    <source>
        <dbReference type="EMBL" id="GIY13771.1"/>
    </source>
</evidence>